<evidence type="ECO:0000313" key="1">
    <source>
        <dbReference type="EMBL" id="SCC07205.1"/>
    </source>
</evidence>
<accession>A0A0V8HJG2</accession>
<name>A0A0V8HJG2_9BACI</name>
<dbReference type="OrthoDB" id="2736584at2"/>
<dbReference type="EMBL" id="FMAU01000002">
    <property type="protein sequence ID" value="SCC07205.1"/>
    <property type="molecule type" value="Genomic_DNA"/>
</dbReference>
<dbReference type="InterPro" id="IPR038449">
    <property type="entry name" value="SirA_sf"/>
</dbReference>
<gene>
    <name evidence="1" type="ORF">GA0061094_2276</name>
</gene>
<dbReference type="Proteomes" id="UP000181997">
    <property type="component" value="Unassembled WGS sequence"/>
</dbReference>
<dbReference type="InterPro" id="IPR019683">
    <property type="entry name" value="SirA"/>
</dbReference>
<dbReference type="AlphaFoldDB" id="A0A0V8HJG2"/>
<dbReference type="Gene3D" id="3.30.310.250">
    <property type="entry name" value="Sporulation inhibitor of replication protein SirA"/>
    <property type="match status" value="1"/>
</dbReference>
<protein>
    <recommendedName>
        <fullName evidence="3">Sporulation inhibitor of replication protein SirA</fullName>
    </recommendedName>
</protein>
<dbReference type="Pfam" id="PF10747">
    <property type="entry name" value="SirA"/>
    <property type="match status" value="1"/>
</dbReference>
<proteinExistence type="predicted"/>
<evidence type="ECO:0000313" key="2">
    <source>
        <dbReference type="Proteomes" id="UP000181997"/>
    </source>
</evidence>
<sequence>MRNYQIYWIEESFANHYYGRERMFFGLFSDWERSSGDLNKIISKQVEFITKPIPYLPTHRILQHELVKVEGAKWIDTTAIIEGEDSGANLLMNERSISIEAWGPNDCEYLFFEILRRNMGQLLAIDLDNERYGWLKPIKQRKFIY</sequence>
<evidence type="ECO:0008006" key="3">
    <source>
        <dbReference type="Google" id="ProtNLM"/>
    </source>
</evidence>
<organism evidence="1 2">
    <name type="scientific">[Bacillus] enclensis</name>
    <dbReference type="NCBI Taxonomy" id="1402860"/>
    <lineage>
        <taxon>Bacteria</taxon>
        <taxon>Bacillati</taxon>
        <taxon>Bacillota</taxon>
        <taxon>Bacilli</taxon>
        <taxon>Bacillales</taxon>
        <taxon>Bacillaceae</taxon>
        <taxon>Rossellomorea</taxon>
    </lineage>
</organism>
<dbReference type="RefSeq" id="WP_058298472.1">
    <property type="nucleotide sequence ID" value="NZ_FMAU01000002.1"/>
</dbReference>
<reference evidence="2" key="1">
    <citation type="submission" date="2016-08" db="EMBL/GenBank/DDBJ databases">
        <authorList>
            <person name="Varghese N."/>
            <person name="Submissions Spin"/>
        </authorList>
    </citation>
    <scope>NUCLEOTIDE SEQUENCE [LARGE SCALE GENOMIC DNA]</scope>
    <source>
        <strain evidence="2">SGD-1123</strain>
    </source>
</reference>
<keyword evidence="2" id="KW-1185">Reference proteome</keyword>